<dbReference type="Gene3D" id="1.10.530.10">
    <property type="match status" value="1"/>
</dbReference>
<name>A0AB38G342_9ENTR</name>
<sequence>MSTGYFLRKYDRTTCGGVMYPSQDKFNILGLPVVRAGDSVTCGKDGKVYQIMGSVPKMAYKGIGLAGSIHSKSTCPCMAELLPSCEKAKYSTDHIVLSPSAMRASVFNLGTPQHAQAAHKPVKRPDEKLPSTCACDRDITLSEFKKIATGCTNETDLQNYLDLLNLWMPWNGISTCRAKTHFLAQACCETGNFSTMIESGGSKRSYAPYFGRGIMQLTGKANYQSYEVETGKNLTDEKNKGYELVSTLPYAFLSGFWYYCTKTKCQIYADADDFNKVVAVINGGFNGYNQRLSRFNAIAKILESEHLSLLEEENKFSFEKSEIYKNPIQSFLWGKWHDPKVTKCTGTDKNEEEAKKGYARAKYLRDERNKKRQRKKMISRLKPR</sequence>
<dbReference type="SUPFAM" id="SSF53955">
    <property type="entry name" value="Lysozyme-like"/>
    <property type="match status" value="1"/>
</dbReference>
<dbReference type="AlphaFoldDB" id="A0AB38G342"/>
<feature type="compositionally biased region" description="Basic residues" evidence="1">
    <location>
        <begin position="370"/>
        <end position="384"/>
    </location>
</feature>
<proteinExistence type="predicted"/>
<organism evidence="2 3">
    <name type="scientific">Yokenella regensburgei</name>
    <dbReference type="NCBI Taxonomy" id="158877"/>
    <lineage>
        <taxon>Bacteria</taxon>
        <taxon>Pseudomonadati</taxon>
        <taxon>Pseudomonadota</taxon>
        <taxon>Gammaproteobacteria</taxon>
        <taxon>Enterobacterales</taxon>
        <taxon>Enterobacteriaceae</taxon>
        <taxon>Yokenella</taxon>
    </lineage>
</organism>
<dbReference type="EMBL" id="UAVL01000021">
    <property type="protein sequence ID" value="SQA65443.1"/>
    <property type="molecule type" value="Genomic_DNA"/>
</dbReference>
<evidence type="ECO:0000313" key="3">
    <source>
        <dbReference type="Proteomes" id="UP000251313"/>
    </source>
</evidence>
<protein>
    <submittedName>
        <fullName evidence="2">Predicted chitinase</fullName>
    </submittedName>
</protein>
<evidence type="ECO:0000313" key="2">
    <source>
        <dbReference type="EMBL" id="SQA65443.1"/>
    </source>
</evidence>
<feature type="region of interest" description="Disordered" evidence="1">
    <location>
        <begin position="360"/>
        <end position="384"/>
    </location>
</feature>
<reference evidence="2 3" key="1">
    <citation type="submission" date="2018-06" db="EMBL/GenBank/DDBJ databases">
        <authorList>
            <consortium name="Pathogen Informatics"/>
            <person name="Doyle S."/>
        </authorList>
    </citation>
    <scope>NUCLEOTIDE SEQUENCE [LARGE SCALE GENOMIC DNA]</scope>
    <source>
        <strain evidence="2 3">NCTC11967</strain>
    </source>
</reference>
<dbReference type="Proteomes" id="UP000251313">
    <property type="component" value="Unassembled WGS sequence"/>
</dbReference>
<dbReference type="RefSeq" id="WP_051860954.1">
    <property type="nucleotide sequence ID" value="NZ_UAVL01000021.1"/>
</dbReference>
<gene>
    <name evidence="2" type="ORF">NCTC11967_04474</name>
</gene>
<dbReference type="CDD" id="cd14744">
    <property type="entry name" value="PAAR_CT_2"/>
    <property type="match status" value="1"/>
</dbReference>
<accession>A0AB38G342</accession>
<evidence type="ECO:0000256" key="1">
    <source>
        <dbReference type="SAM" id="MobiDB-lite"/>
    </source>
</evidence>
<dbReference type="InterPro" id="IPR023346">
    <property type="entry name" value="Lysozyme-like_dom_sf"/>
</dbReference>
<comment type="caution">
    <text evidence="2">The sequence shown here is derived from an EMBL/GenBank/DDBJ whole genome shotgun (WGS) entry which is preliminary data.</text>
</comment>